<name>A0A2D3FAH7_9CAUD</name>
<dbReference type="EMBL" id="MF629150">
    <property type="protein sequence ID" value="ATU47013.1"/>
    <property type="molecule type" value="Genomic_DNA"/>
</dbReference>
<organism evidence="1 2">
    <name type="scientific">Salinibacter phage SRUTV-1</name>
    <dbReference type="NCBI Taxonomy" id="2684227"/>
    <lineage>
        <taxon>Viruses</taxon>
        <taxon>Duplodnaviria</taxon>
        <taxon>Heunggongvirae</taxon>
        <taxon>Uroviricota</taxon>
        <taxon>Caudoviricetes</taxon>
        <taxon>Kairosalinivirus</taxon>
        <taxon>Kairosalinivirus SRUTV1</taxon>
    </lineage>
</organism>
<dbReference type="Proteomes" id="UP000262103">
    <property type="component" value="Segment"/>
</dbReference>
<accession>A0A2D3FAH7</accession>
<reference evidence="1 2" key="1">
    <citation type="journal article" date="2018" name="ISME J.">
        <title>Characterization of ecologically diverse viruses infecting co-occurring strains of cosmopolitan hyperhalophilic Bacteroidetes.</title>
        <authorList>
            <person name="Villamor J."/>
            <person name="Ramos-Barbero M.D."/>
            <person name="Gonzalez-Torres P."/>
            <person name="Gabaldon T."/>
            <person name="Rossello-Mora R."/>
            <person name="Meseguer I."/>
            <person name="Martinez-Garcia M."/>
            <person name="Santos F."/>
            <person name="Anton J."/>
        </authorList>
    </citation>
    <scope>NUCLEOTIDE SEQUENCE [LARGE SCALE GENOMIC DNA]</scope>
    <source>
        <strain evidence="1">SRUTV-1</strain>
    </source>
</reference>
<keyword evidence="2" id="KW-1185">Reference proteome</keyword>
<dbReference type="KEGG" id="vg:40236428"/>
<proteinExistence type="predicted"/>
<dbReference type="RefSeq" id="YP_009639630.1">
    <property type="nucleotide sequence ID" value="NC_042353.1"/>
</dbReference>
<evidence type="ECO:0000313" key="1">
    <source>
        <dbReference type="EMBL" id="ATU47013.1"/>
    </source>
</evidence>
<sequence length="181" mass="20383">MAVDIGFDRSDLKAVGRSAARLVERFIRKRMDSGDFGPGGTAGAPYYSTEEMWFNVHEPSGRAGAFRAIAGASGDADYVRLEGGYNQFRRIYRGGSSSRNVTIDLTGSVRQALQVEADFAGNSMGIEVNFKGKHTDKYRMTTVEQRAHYVNRQYEFMWLSPKEQKRVVKRIAKEILDRVDI</sequence>
<protein>
    <submittedName>
        <fullName evidence="1">Uncharacterized protein</fullName>
    </submittedName>
</protein>
<dbReference type="GeneID" id="40236428"/>
<evidence type="ECO:0000313" key="2">
    <source>
        <dbReference type="Proteomes" id="UP000262103"/>
    </source>
</evidence>